<reference evidence="2" key="1">
    <citation type="journal article" date="2020" name="New Phytol.">
        <title>Comparative genomics reveals dynamic genome evolution in host specialist ectomycorrhizal fungi.</title>
        <authorList>
            <person name="Lofgren L.A."/>
            <person name="Nguyen N.H."/>
            <person name="Vilgalys R."/>
            <person name="Ruytinx J."/>
            <person name="Liao H.L."/>
            <person name="Branco S."/>
            <person name="Kuo A."/>
            <person name="LaButti K."/>
            <person name="Lipzen A."/>
            <person name="Andreopoulos W."/>
            <person name="Pangilinan J."/>
            <person name="Riley R."/>
            <person name="Hundley H."/>
            <person name="Na H."/>
            <person name="Barry K."/>
            <person name="Grigoriev I.V."/>
            <person name="Stajich J.E."/>
            <person name="Kennedy P.G."/>
        </authorList>
    </citation>
    <scope>NUCLEOTIDE SEQUENCE</scope>
    <source>
        <strain evidence="2">FC423</strain>
    </source>
</reference>
<evidence type="ECO:0008006" key="4">
    <source>
        <dbReference type="Google" id="ProtNLM"/>
    </source>
</evidence>
<gene>
    <name evidence="2" type="ORF">F5147DRAFT_839625</name>
</gene>
<organism evidence="2 3">
    <name type="scientific">Suillus discolor</name>
    <dbReference type="NCBI Taxonomy" id="1912936"/>
    <lineage>
        <taxon>Eukaryota</taxon>
        <taxon>Fungi</taxon>
        <taxon>Dikarya</taxon>
        <taxon>Basidiomycota</taxon>
        <taxon>Agaricomycotina</taxon>
        <taxon>Agaricomycetes</taxon>
        <taxon>Agaricomycetidae</taxon>
        <taxon>Boletales</taxon>
        <taxon>Suillineae</taxon>
        <taxon>Suillaceae</taxon>
        <taxon>Suillus</taxon>
    </lineage>
</organism>
<sequence length="462" mass="51685">MVPDFFLTPTHLPIVSYILPSPVSRLPSPVSRLPSPVSRLPSPVSRLPSPVSRLPSPVSRLPSPVSRLPSPVSRLPSPVSRLPSPVYSPFSLFAHSPILPAIFQFSYISQFFPSPGFPRQNLLIKGIKPASRSLTPHVMEPPTPISFRFNDLPTELALVIFKHAAQPPFAQYVPYTRDPYSSALSLCQVSKNVRHAVLPELLHTVLLSTPRHLLAFVRALRMQKTHIDQQHDLAFDYAPCVHRMSIGEFRGAVHIPAGPYTPPPMPELECEFDIGLLAPVILGSSSLTIDFRSLGLLTRCLKYLCNSDVDHKKSLFPLSMRSLTLLGKSTYIWQPFVRSDYGYDFLASIQHLTVLFFPSFQQCLPFQCNCVGEIKMDDSLFCMQPLCTVRGPFEGLKTFSLAIPHINLPLVAQCAPEDIWVKLLTFPASVLPEPCTPEEIRRLELNPRHMLHFCHDCSFIAS</sequence>
<dbReference type="AlphaFoldDB" id="A0A9P7EYV5"/>
<comment type="caution">
    <text evidence="2">The sequence shown here is derived from an EMBL/GenBank/DDBJ whole genome shotgun (WGS) entry which is preliminary data.</text>
</comment>
<evidence type="ECO:0000313" key="3">
    <source>
        <dbReference type="Proteomes" id="UP000823399"/>
    </source>
</evidence>
<evidence type="ECO:0000313" key="2">
    <source>
        <dbReference type="EMBL" id="KAG2098422.1"/>
    </source>
</evidence>
<accession>A0A9P7EYV5</accession>
<keyword evidence="3" id="KW-1185">Reference proteome</keyword>
<dbReference type="GeneID" id="64706502"/>
<feature type="region of interest" description="Disordered" evidence="1">
    <location>
        <begin position="32"/>
        <end position="78"/>
    </location>
</feature>
<dbReference type="Proteomes" id="UP000823399">
    <property type="component" value="Unassembled WGS sequence"/>
</dbReference>
<dbReference type="EMBL" id="JABBWM010000061">
    <property type="protein sequence ID" value="KAG2098422.1"/>
    <property type="molecule type" value="Genomic_DNA"/>
</dbReference>
<protein>
    <recommendedName>
        <fullName evidence="4">F-box domain-containing protein</fullName>
    </recommendedName>
</protein>
<dbReference type="OrthoDB" id="2606310at2759"/>
<dbReference type="RefSeq" id="XP_041288890.1">
    <property type="nucleotide sequence ID" value="XM_041444243.1"/>
</dbReference>
<name>A0A9P7EYV5_9AGAM</name>
<proteinExistence type="predicted"/>
<evidence type="ECO:0000256" key="1">
    <source>
        <dbReference type="SAM" id="MobiDB-lite"/>
    </source>
</evidence>